<evidence type="ECO:0000256" key="1">
    <source>
        <dbReference type="PROSITE-ProRule" id="PRU00221"/>
    </source>
</evidence>
<dbReference type="STRING" id="661399.AQJ67_34515"/>
<organism evidence="4 5">
    <name type="scientific">Streptomyces caeruleatus</name>
    <dbReference type="NCBI Taxonomy" id="661399"/>
    <lineage>
        <taxon>Bacteria</taxon>
        <taxon>Bacillati</taxon>
        <taxon>Actinomycetota</taxon>
        <taxon>Actinomycetes</taxon>
        <taxon>Kitasatosporales</taxon>
        <taxon>Streptomycetaceae</taxon>
        <taxon>Streptomyces</taxon>
    </lineage>
</organism>
<dbReference type="Gene3D" id="2.130.10.10">
    <property type="entry name" value="YVTN repeat-like/Quinoprotein amine dehydrogenase"/>
    <property type="match status" value="3"/>
</dbReference>
<reference evidence="4 5" key="1">
    <citation type="submission" date="2015-10" db="EMBL/GenBank/DDBJ databases">
        <title>Draft genome sequence of Streptomyces caeruleatus NRRL B-24802, type strain for the species Streptomyces caeruleatus.</title>
        <authorList>
            <person name="Ruckert C."/>
            <person name="Winkler A."/>
            <person name="Kalinowski J."/>
            <person name="Kampfer P."/>
            <person name="Glaeser S."/>
        </authorList>
    </citation>
    <scope>NUCLEOTIDE SEQUENCE [LARGE SCALE GENOMIC DNA]</scope>
    <source>
        <strain evidence="4 5">NRRL B-24802</strain>
    </source>
</reference>
<dbReference type="SUPFAM" id="SSF52540">
    <property type="entry name" value="P-loop containing nucleoside triphosphate hydrolases"/>
    <property type="match status" value="1"/>
</dbReference>
<dbReference type="RefSeq" id="WP_062723291.1">
    <property type="nucleotide sequence ID" value="NZ_KQ948937.1"/>
</dbReference>
<dbReference type="Proteomes" id="UP000053429">
    <property type="component" value="Unassembled WGS sequence"/>
</dbReference>
<keyword evidence="5" id="KW-1185">Reference proteome</keyword>
<dbReference type="SUPFAM" id="SSF50998">
    <property type="entry name" value="Quinoprotein alcohol dehydrogenase-like"/>
    <property type="match status" value="1"/>
</dbReference>
<dbReference type="InterPro" id="IPR015943">
    <property type="entry name" value="WD40/YVTN_repeat-like_dom_sf"/>
</dbReference>
<dbReference type="SMART" id="SM00530">
    <property type="entry name" value="HTH_XRE"/>
    <property type="match status" value="1"/>
</dbReference>
<dbReference type="PANTHER" id="PTHR19879">
    <property type="entry name" value="TRANSCRIPTION INITIATION FACTOR TFIID"/>
    <property type="match status" value="1"/>
</dbReference>
<dbReference type="CDD" id="cd00093">
    <property type="entry name" value="HTH_XRE"/>
    <property type="match status" value="1"/>
</dbReference>
<dbReference type="GO" id="GO:0003677">
    <property type="term" value="F:DNA binding"/>
    <property type="evidence" value="ECO:0007669"/>
    <property type="project" value="InterPro"/>
</dbReference>
<feature type="region of interest" description="Disordered" evidence="2">
    <location>
        <begin position="927"/>
        <end position="946"/>
    </location>
</feature>
<comment type="caution">
    <text evidence="4">The sequence shown here is derived from an EMBL/GenBank/DDBJ whole genome shotgun (WGS) entry which is preliminary data.</text>
</comment>
<keyword evidence="1" id="KW-0853">WD repeat</keyword>
<dbReference type="InterPro" id="IPR001680">
    <property type="entry name" value="WD40_rpt"/>
</dbReference>
<dbReference type="Pfam" id="PF00400">
    <property type="entry name" value="WD40"/>
    <property type="match status" value="1"/>
</dbReference>
<dbReference type="InterPro" id="IPR001387">
    <property type="entry name" value="Cro/C1-type_HTH"/>
</dbReference>
<dbReference type="Gene3D" id="3.40.50.300">
    <property type="entry name" value="P-loop containing nucleotide triphosphate hydrolases"/>
    <property type="match status" value="1"/>
</dbReference>
<dbReference type="InterPro" id="IPR027417">
    <property type="entry name" value="P-loop_NTPase"/>
</dbReference>
<dbReference type="Pfam" id="PF20703">
    <property type="entry name" value="nSTAND1"/>
    <property type="match status" value="1"/>
</dbReference>
<evidence type="ECO:0000313" key="5">
    <source>
        <dbReference type="Proteomes" id="UP000053429"/>
    </source>
</evidence>
<proteinExistence type="predicted"/>
<protein>
    <recommendedName>
        <fullName evidence="3">HTH cro/C1-type domain-containing protein</fullName>
    </recommendedName>
</protein>
<dbReference type="PROSITE" id="PS50943">
    <property type="entry name" value="HTH_CROC1"/>
    <property type="match status" value="1"/>
</dbReference>
<dbReference type="PANTHER" id="PTHR19879:SF9">
    <property type="entry name" value="TRANSCRIPTION INITIATION FACTOR TFIID SUBUNIT 5"/>
    <property type="match status" value="1"/>
</dbReference>
<accession>A0A101TNN2</accession>
<evidence type="ECO:0000256" key="2">
    <source>
        <dbReference type="SAM" id="MobiDB-lite"/>
    </source>
</evidence>
<feature type="repeat" description="WD" evidence="1">
    <location>
        <begin position="1148"/>
        <end position="1183"/>
    </location>
</feature>
<evidence type="ECO:0000259" key="3">
    <source>
        <dbReference type="PROSITE" id="PS50943"/>
    </source>
</evidence>
<dbReference type="SMART" id="SM00320">
    <property type="entry name" value="WD40"/>
    <property type="match status" value="4"/>
</dbReference>
<dbReference type="SUPFAM" id="SSF47413">
    <property type="entry name" value="lambda repressor-like DNA-binding domains"/>
    <property type="match status" value="1"/>
</dbReference>
<dbReference type="OrthoDB" id="134501at2"/>
<dbReference type="PROSITE" id="PS50294">
    <property type="entry name" value="WD_REPEATS_REGION"/>
    <property type="match status" value="1"/>
</dbReference>
<dbReference type="InterPro" id="IPR049052">
    <property type="entry name" value="nSTAND1"/>
</dbReference>
<evidence type="ECO:0000313" key="4">
    <source>
        <dbReference type="EMBL" id="KUN95675.1"/>
    </source>
</evidence>
<dbReference type="EMBL" id="LMWY01000046">
    <property type="protein sequence ID" value="KUN95675.1"/>
    <property type="molecule type" value="Genomic_DNA"/>
</dbReference>
<name>A0A101TNN2_9ACTN</name>
<sequence>MGRPERPVDPEAGAVPRLAHELRMLRASCGRPSYRTMAHRAHFSPATLAQAASGERLPSLAVVLAYAQACGADPADWEARWKSAAEELSARPAVEAGEGEPPYRGLMRFEPGDHGLFFGRDRLVGELLELVCEHRLAVVFGASGSGKSSLLRAGLIPRLQQRIQEEGHAAVLRVLTPGATPAATHGRLLVPEEGEPESWVVVDQFEEIFTLCRDAAERERFIDLLLAAREDETRLRVVIAVRADFYERCAGHRGLADALSEAHLLVGPMNAAELREAVVRPAAAAGLLVERELTARIIDEVGDQPGALPMLSHALLETWRRRRGRTLTMAAYEAVGGAGGAIAATAEHLYGQLSPAQARTARRVLLRLIEPGQGTSDTRRPVRRAELESSADPEVPVVVERLARARLLAVDAECVELAHEALLNSWPRLRDWVEEDRERLRHHRRLTEAARTWEELGRDTGTLYRGTRLAHAEELFASGRSAELNRSERAFLVAALGARASEHRTATRATRRVRRLITSLAIALAVSLVTGLLAWQQHRTGVREQTETAARRVASVAASMRRTDPRTAMLLSVAAWRTAPLTETRSALLGALTQPQLDAFTVPGAGGDTLDFLADSGRTVLSTDGRTWRRWNVATHRRTASGPLPEGRVIAADQGARVLVLQVPDGMRLWDVSTGEWTGPARALPPSYLLGPGPSGRSYVAEDPDGNRTRLRSLPDDRVLYEASGEGGADVAPSPDDRQVAVCSKGHAPAVRDIVGHRTLHGAWEQAHDICDDDYELLGFDGGNRFTALSSTGIRVWDTASGRQLADISFPDVEYAALSKDGAFLAASGHNEIRVWRLSAPEAPVFRYTLDGQHLYGGLAWDPGRPVLRYLEGGTVHTLDVTAALTAQWRRHPLKGALLSPDGRTLVTAELSGTHYRFQLRDTGDGHRVRELPSPPFPVSRDRSDPVVPEYTRPLMAFSPDSKAFAYGVSTPGRDASPQQLIIWDLPRNRERTALDLAPSSAAGAVFTVALGPGGRTLLAARFPDIPGTSHTPDISAALDSDDTGDVSNEVWDISRHRRTAVLKDFDSSTLAVRPDGLLLAGGSHTAELPSGRVTRRTLGQGTETGALAFSSDGSRMAAGDLTGRVSLWDGDLRHRAGTLPDVFPGPVADTSEAVSALAFSPDGRTLAVAGDSGSIQLWDTSTLQPLGGTLATPGDGIRSLAFSPDSATLYAAGDHVPLQRYTITSPSVLTRVCARVGTALTRAQWHTQIPDAPYRGTCDQH</sequence>
<gene>
    <name evidence="4" type="ORF">AQJ67_34515</name>
</gene>
<dbReference type="InterPro" id="IPR011047">
    <property type="entry name" value="Quinoprotein_ADH-like_sf"/>
</dbReference>
<dbReference type="PROSITE" id="PS50082">
    <property type="entry name" value="WD_REPEATS_2"/>
    <property type="match status" value="1"/>
</dbReference>
<feature type="domain" description="HTH cro/C1-type" evidence="3">
    <location>
        <begin position="37"/>
        <end position="77"/>
    </location>
</feature>
<dbReference type="InterPro" id="IPR010982">
    <property type="entry name" value="Lambda_DNA-bd_dom_sf"/>
</dbReference>
<dbReference type="AlphaFoldDB" id="A0A101TNN2"/>